<dbReference type="EMBL" id="JAPFQI010000015">
    <property type="protein sequence ID" value="MCW8087344.1"/>
    <property type="molecule type" value="Genomic_DNA"/>
</dbReference>
<dbReference type="InterPro" id="IPR010496">
    <property type="entry name" value="AL/BT2_dom"/>
</dbReference>
<name>A0ABT3NYV4_9PROT</name>
<reference evidence="2 3" key="1">
    <citation type="submission" date="2022-10" db="EMBL/GenBank/DDBJ databases">
        <title>Roseococcus glaciei nov., sp. nov., isolated from glacier.</title>
        <authorList>
            <person name="Liu Q."/>
            <person name="Xin Y.-H."/>
        </authorList>
    </citation>
    <scope>NUCLEOTIDE SEQUENCE [LARGE SCALE GENOMIC DNA]</scope>
    <source>
        <strain evidence="2 3">MDT2-1-1</strain>
    </source>
</reference>
<evidence type="ECO:0000259" key="1">
    <source>
        <dbReference type="Pfam" id="PF06439"/>
    </source>
</evidence>
<dbReference type="Pfam" id="PF06439">
    <property type="entry name" value="3keto-disac_hyd"/>
    <property type="match status" value="1"/>
</dbReference>
<dbReference type="RefSeq" id="WP_301591527.1">
    <property type="nucleotide sequence ID" value="NZ_JAPFQI010000015.1"/>
</dbReference>
<organism evidence="2 3">
    <name type="scientific">Sabulicella glaciei</name>
    <dbReference type="NCBI Taxonomy" id="2984948"/>
    <lineage>
        <taxon>Bacteria</taxon>
        <taxon>Pseudomonadati</taxon>
        <taxon>Pseudomonadota</taxon>
        <taxon>Alphaproteobacteria</taxon>
        <taxon>Acetobacterales</taxon>
        <taxon>Acetobacteraceae</taxon>
        <taxon>Sabulicella</taxon>
    </lineage>
</organism>
<accession>A0ABT3NYV4</accession>
<dbReference type="Proteomes" id="UP001526430">
    <property type="component" value="Unassembled WGS sequence"/>
</dbReference>
<dbReference type="Gene3D" id="2.60.120.560">
    <property type="entry name" value="Exo-inulinase, domain 1"/>
    <property type="match status" value="1"/>
</dbReference>
<sequence>MVKRRALVPLLAATTGIASGHRAALAQSGGWTPLFNGRDFAGWDRIGDANWRVEDGALVADRGNGFLVTQRDYRDFQLRAEFFVDSGTNSGIYIRCTNPAMVSTANAYEVNIWDERPEPRYGTGAIVDLAAVDPMPKAGGRWNLYEITAAGDAFTVVFNGQKTADAVRDPRFATGRIALQHGPGVPGPGGAVNDRGVVRFRKVEIRAG</sequence>
<proteinExistence type="predicted"/>
<keyword evidence="3" id="KW-1185">Reference proteome</keyword>
<comment type="caution">
    <text evidence="2">The sequence shown here is derived from an EMBL/GenBank/DDBJ whole genome shotgun (WGS) entry which is preliminary data.</text>
</comment>
<gene>
    <name evidence="2" type="ORF">OF850_17055</name>
</gene>
<feature type="domain" description="3-keto-alpha-glucoside-1,2-lyase/3-keto-2-hydroxy-glucal hydratase" evidence="1">
    <location>
        <begin position="30"/>
        <end position="206"/>
    </location>
</feature>
<protein>
    <submittedName>
        <fullName evidence="2">DUF1080 domain-containing protein</fullName>
    </submittedName>
</protein>
<evidence type="ECO:0000313" key="3">
    <source>
        <dbReference type="Proteomes" id="UP001526430"/>
    </source>
</evidence>
<evidence type="ECO:0000313" key="2">
    <source>
        <dbReference type="EMBL" id="MCW8087344.1"/>
    </source>
</evidence>